<evidence type="ECO:0000256" key="12">
    <source>
        <dbReference type="PROSITE-ProRule" id="PRU00282"/>
    </source>
</evidence>
<evidence type="ECO:0000256" key="8">
    <source>
        <dbReference type="ARBA" id="ARBA00022837"/>
    </source>
</evidence>
<sequence>MGDSEKSPLMFLESGWTGSRVWGLKATEDSADHAKSRNPAEDDCKDRERVRQRQIEWEGFVAYAELQERELHKLFFELDSNHDGMLDRYEIQTALERAGIRATPAILEDFIASLASSGVQDVKELHGRDLYVTFPEFRDYLLLLPRRPTTSEIFHFYQVRKVVGLFGSGGIFAELGANFGKTARGVTSVNFDGDVSLMGELSTPPETKTSATGPSSTSSSTCTSKKGESSDSPPGSQSQRFSKDMIQLDVAFKFLLAGGFAGAVSRTATAPFDRLKIYLITSQSAKTSSSSSGAARSNLGALSQSLSMIYREGGLRGFWLGNGLNCMKIIPESAIKFFTYECMKRLFAKYVDGVTDSRDVSGMSRFISGGIGGITSQLSIYPIETLKTRLMSSMSNPGHIRGMKLLFATARQMSVNGGFRAYYRGLGAGLVGVFPYSAIDMSTFEGIKLFYLRYTGKDEPGVLSLLAFGSISGSIGAATVYPLNLVRTRLQASGTPAHPTV</sequence>
<keyword evidence="3 13" id="KW-0813">Transport</keyword>
<dbReference type="InterPro" id="IPR002067">
    <property type="entry name" value="MCP"/>
</dbReference>
<dbReference type="OMA" id="MFHSLDH"/>
<keyword evidence="8" id="KW-0106">Calcium</keyword>
<evidence type="ECO:0000256" key="2">
    <source>
        <dbReference type="ARBA" id="ARBA00006375"/>
    </source>
</evidence>
<dbReference type="Gene3D" id="1.50.40.10">
    <property type="entry name" value="Mitochondrial carrier domain"/>
    <property type="match status" value="1"/>
</dbReference>
<dbReference type="FunFam" id="1.50.40.10:FF:000016">
    <property type="entry name" value="Solute carrier family 25 member 23"/>
    <property type="match status" value="1"/>
</dbReference>
<evidence type="ECO:0000256" key="6">
    <source>
        <dbReference type="ARBA" id="ARBA00022737"/>
    </source>
</evidence>
<keyword evidence="4 12" id="KW-0812">Transmembrane</keyword>
<dbReference type="RefSeq" id="XP_001728649.1">
    <property type="nucleotide sequence ID" value="XM_001728597.1"/>
</dbReference>
<organism evidence="16 17">
    <name type="scientific">Malassezia globosa (strain ATCC MYA-4612 / CBS 7966)</name>
    <name type="common">Dandruff-associated fungus</name>
    <dbReference type="NCBI Taxonomy" id="425265"/>
    <lineage>
        <taxon>Eukaryota</taxon>
        <taxon>Fungi</taxon>
        <taxon>Dikarya</taxon>
        <taxon>Basidiomycota</taxon>
        <taxon>Ustilaginomycotina</taxon>
        <taxon>Malasseziomycetes</taxon>
        <taxon>Malasseziales</taxon>
        <taxon>Malasseziaceae</taxon>
        <taxon>Malassezia</taxon>
    </lineage>
</organism>
<dbReference type="AlphaFoldDB" id="A8QDI5"/>
<evidence type="ECO:0000256" key="1">
    <source>
        <dbReference type="ARBA" id="ARBA00004448"/>
    </source>
</evidence>
<evidence type="ECO:0000256" key="4">
    <source>
        <dbReference type="ARBA" id="ARBA00022692"/>
    </source>
</evidence>
<dbReference type="InterPro" id="IPR002048">
    <property type="entry name" value="EF_hand_dom"/>
</dbReference>
<keyword evidence="7" id="KW-0999">Mitochondrion inner membrane</keyword>
<feature type="domain" description="EF-hand" evidence="15">
    <location>
        <begin position="66"/>
        <end position="101"/>
    </location>
</feature>
<proteinExistence type="inferred from homology"/>
<dbReference type="PANTHER" id="PTHR24089">
    <property type="entry name" value="SOLUTE CARRIER FAMILY 25"/>
    <property type="match status" value="1"/>
</dbReference>
<comment type="similarity">
    <text evidence="2 13">Belongs to the mitochondrial carrier (TC 2.A.29) family.</text>
</comment>
<feature type="region of interest" description="Disordered" evidence="14">
    <location>
        <begin position="200"/>
        <end position="239"/>
    </location>
</feature>
<dbReference type="GO" id="GO:0055085">
    <property type="term" value="P:transmembrane transport"/>
    <property type="evidence" value="ECO:0007669"/>
    <property type="project" value="InterPro"/>
</dbReference>
<dbReference type="OrthoDB" id="270584at2759"/>
<dbReference type="PRINTS" id="PR00926">
    <property type="entry name" value="MITOCARRIER"/>
</dbReference>
<dbReference type="VEuPathDB" id="FungiDB:MGL_4210"/>
<dbReference type="InterPro" id="IPR011992">
    <property type="entry name" value="EF-hand-dom_pair"/>
</dbReference>
<reference evidence="16 17" key="1">
    <citation type="journal article" date="2007" name="Proc. Natl. Acad. Sci. U.S.A.">
        <title>Dandruff-associated Malassezia genomes reveal convergent and divergent virulence traits shared with plant and human fungal pathogens.</title>
        <authorList>
            <person name="Xu J."/>
            <person name="Saunders C.W."/>
            <person name="Hu P."/>
            <person name="Grant R.A."/>
            <person name="Boekhout T."/>
            <person name="Kuramae E.E."/>
            <person name="Kronstad J.W."/>
            <person name="Deangelis Y.M."/>
            <person name="Reeder N.L."/>
            <person name="Johnstone K.R."/>
            <person name="Leland M."/>
            <person name="Fieno A.M."/>
            <person name="Begley W.M."/>
            <person name="Sun Y."/>
            <person name="Lacey M.P."/>
            <person name="Chaudhary T."/>
            <person name="Keough T."/>
            <person name="Chu L."/>
            <person name="Sears R."/>
            <person name="Yuan B."/>
            <person name="Dawson T.L.Jr."/>
        </authorList>
    </citation>
    <scope>NUCLEOTIDE SEQUENCE [LARGE SCALE GENOMIC DNA]</scope>
    <source>
        <strain evidence="17">ATCC MYA-4612 / CBS 7966</strain>
    </source>
</reference>
<evidence type="ECO:0000256" key="7">
    <source>
        <dbReference type="ARBA" id="ARBA00022792"/>
    </source>
</evidence>
<accession>A8QDI5</accession>
<evidence type="ECO:0000256" key="11">
    <source>
        <dbReference type="ARBA" id="ARBA00023136"/>
    </source>
</evidence>
<evidence type="ECO:0000259" key="15">
    <source>
        <dbReference type="PROSITE" id="PS50222"/>
    </source>
</evidence>
<dbReference type="InterPro" id="IPR023395">
    <property type="entry name" value="MCP_dom_sf"/>
</dbReference>
<dbReference type="STRING" id="425265.A8QDI5"/>
<dbReference type="Gene3D" id="1.10.238.10">
    <property type="entry name" value="EF-hand"/>
    <property type="match status" value="1"/>
</dbReference>
<feature type="repeat" description="Solcar" evidence="12">
    <location>
        <begin position="360"/>
        <end position="450"/>
    </location>
</feature>
<keyword evidence="11 12" id="KW-0472">Membrane</keyword>
<gene>
    <name evidence="16" type="ORF">MGL_4210</name>
</gene>
<dbReference type="PROSITE" id="PS50222">
    <property type="entry name" value="EF_HAND_2"/>
    <property type="match status" value="1"/>
</dbReference>
<dbReference type="InterPro" id="IPR018247">
    <property type="entry name" value="EF_Hand_1_Ca_BS"/>
</dbReference>
<evidence type="ECO:0000256" key="5">
    <source>
        <dbReference type="ARBA" id="ARBA00022723"/>
    </source>
</evidence>
<keyword evidence="5" id="KW-0479">Metal-binding</keyword>
<dbReference type="GeneID" id="5852961"/>
<comment type="caution">
    <text evidence="16">The sequence shown here is derived from an EMBL/GenBank/DDBJ whole genome shotgun (WGS) entry which is preliminary data.</text>
</comment>
<dbReference type="KEGG" id="mgl:MGL_4210"/>
<dbReference type="GO" id="GO:0005743">
    <property type="term" value="C:mitochondrial inner membrane"/>
    <property type="evidence" value="ECO:0007669"/>
    <property type="project" value="UniProtKB-SubCell"/>
</dbReference>
<keyword evidence="6" id="KW-0677">Repeat</keyword>
<name>A8QDI5_MALGO</name>
<dbReference type="InParanoid" id="A8QDI5"/>
<evidence type="ECO:0000256" key="3">
    <source>
        <dbReference type="ARBA" id="ARBA00022448"/>
    </source>
</evidence>
<feature type="compositionally biased region" description="Low complexity" evidence="14">
    <location>
        <begin position="207"/>
        <end position="224"/>
    </location>
</feature>
<dbReference type="SUPFAM" id="SSF103506">
    <property type="entry name" value="Mitochondrial carrier"/>
    <property type="match status" value="1"/>
</dbReference>
<evidence type="ECO:0000256" key="9">
    <source>
        <dbReference type="ARBA" id="ARBA00022989"/>
    </source>
</evidence>
<dbReference type="EMBL" id="AAYY01000022">
    <property type="protein sequence ID" value="EDP41435.1"/>
    <property type="molecule type" value="Genomic_DNA"/>
</dbReference>
<evidence type="ECO:0000313" key="16">
    <source>
        <dbReference type="EMBL" id="EDP41435.1"/>
    </source>
</evidence>
<protein>
    <recommendedName>
        <fullName evidence="15">EF-hand domain-containing protein</fullName>
    </recommendedName>
</protein>
<keyword evidence="10" id="KW-0496">Mitochondrion</keyword>
<dbReference type="InterPro" id="IPR018108">
    <property type="entry name" value="MCP_transmembrane"/>
</dbReference>
<keyword evidence="17" id="KW-1185">Reference proteome</keyword>
<evidence type="ECO:0000313" key="17">
    <source>
        <dbReference type="Proteomes" id="UP000008837"/>
    </source>
</evidence>
<evidence type="ECO:0000256" key="10">
    <source>
        <dbReference type="ARBA" id="ARBA00023128"/>
    </source>
</evidence>
<dbReference type="Proteomes" id="UP000008837">
    <property type="component" value="Unassembled WGS sequence"/>
</dbReference>
<dbReference type="PROSITE" id="PS50920">
    <property type="entry name" value="SOLCAR"/>
    <property type="match status" value="2"/>
</dbReference>
<feature type="region of interest" description="Disordered" evidence="14">
    <location>
        <begin position="28"/>
        <end position="47"/>
    </location>
</feature>
<dbReference type="PROSITE" id="PS00018">
    <property type="entry name" value="EF_HAND_1"/>
    <property type="match status" value="1"/>
</dbReference>
<comment type="subcellular location">
    <subcellularLocation>
        <location evidence="1">Mitochondrion inner membrane</location>
        <topology evidence="1">Multi-pass membrane protein</topology>
    </subcellularLocation>
</comment>
<keyword evidence="9" id="KW-1133">Transmembrane helix</keyword>
<evidence type="ECO:0000256" key="13">
    <source>
        <dbReference type="RuleBase" id="RU000488"/>
    </source>
</evidence>
<evidence type="ECO:0000256" key="14">
    <source>
        <dbReference type="SAM" id="MobiDB-lite"/>
    </source>
</evidence>
<dbReference type="SUPFAM" id="SSF47473">
    <property type="entry name" value="EF-hand"/>
    <property type="match status" value="1"/>
</dbReference>
<dbReference type="GO" id="GO:0005509">
    <property type="term" value="F:calcium ion binding"/>
    <property type="evidence" value="ECO:0007669"/>
    <property type="project" value="InterPro"/>
</dbReference>
<dbReference type="Pfam" id="PF00153">
    <property type="entry name" value="Mito_carr"/>
    <property type="match status" value="3"/>
</dbReference>
<feature type="repeat" description="Solcar" evidence="12">
    <location>
        <begin position="249"/>
        <end position="346"/>
    </location>
</feature>